<dbReference type="AlphaFoldDB" id="A0A1I2NQC8"/>
<dbReference type="Pfam" id="PF00582">
    <property type="entry name" value="Usp"/>
    <property type="match status" value="1"/>
</dbReference>
<keyword evidence="4" id="KW-1185">Reference proteome</keyword>
<dbReference type="Proteomes" id="UP000198876">
    <property type="component" value="Unassembled WGS sequence"/>
</dbReference>
<dbReference type="RefSeq" id="WP_245781309.1">
    <property type="nucleotide sequence ID" value="NZ_FOOQ01000001.1"/>
</dbReference>
<dbReference type="PRINTS" id="PR01438">
    <property type="entry name" value="UNVRSLSTRESS"/>
</dbReference>
<proteinExistence type="inferred from homology"/>
<accession>A0A1I2NQC8</accession>
<gene>
    <name evidence="3" type="ORF">SAMN04488063_1271</name>
</gene>
<evidence type="ECO:0000259" key="2">
    <source>
        <dbReference type="Pfam" id="PF00582"/>
    </source>
</evidence>
<dbReference type="SUPFAM" id="SSF52402">
    <property type="entry name" value="Adenine nucleotide alpha hydrolases-like"/>
    <property type="match status" value="2"/>
</dbReference>
<comment type="similarity">
    <text evidence="1">Belongs to the universal stress protein A family.</text>
</comment>
<protein>
    <submittedName>
        <fullName evidence="3">Universal stress protein family protein</fullName>
    </submittedName>
</protein>
<evidence type="ECO:0000313" key="4">
    <source>
        <dbReference type="Proteomes" id="UP000198876"/>
    </source>
</evidence>
<dbReference type="EMBL" id="FOOQ01000001">
    <property type="protein sequence ID" value="SFG05220.1"/>
    <property type="molecule type" value="Genomic_DNA"/>
</dbReference>
<dbReference type="InterPro" id="IPR006016">
    <property type="entry name" value="UspA"/>
</dbReference>
<dbReference type="PANTHER" id="PTHR46268:SF6">
    <property type="entry name" value="UNIVERSAL STRESS PROTEIN UP12"/>
    <property type="match status" value="1"/>
</dbReference>
<name>A0A1I2NQC8_9EURY</name>
<dbReference type="CDD" id="cd00293">
    <property type="entry name" value="USP-like"/>
    <property type="match status" value="1"/>
</dbReference>
<feature type="domain" description="UspA" evidence="2">
    <location>
        <begin position="7"/>
        <end position="139"/>
    </location>
</feature>
<dbReference type="Gene3D" id="3.40.50.12370">
    <property type="match status" value="1"/>
</dbReference>
<sequence>MNGDDPTIMVVLANPRTESTLIALAGALAQHEGGRVLATHIVTVPDETPLDAAAENKDRIGDSSKSLLAAAKADAEAFDVPIETETILSHHGFEGLFDAIEASGADTVVMGYEGTQFAGGRSEDTLDEQTHRLPCDFLVLDGQEVDISDVLVPVDESPSSDLSGEVACALQESVGVDISLLHVADSTDEEVGHDFLREWASDHGLSGAEKLVETGDVDSVLGRLGDDYSLVIIGATDRGLLSRIVRGSLTFDAIHSLDTPVLLTERPSSRSIWKRLLGRR</sequence>
<dbReference type="PANTHER" id="PTHR46268">
    <property type="entry name" value="STRESS RESPONSE PROTEIN NHAX"/>
    <property type="match status" value="1"/>
</dbReference>
<dbReference type="InterPro" id="IPR006015">
    <property type="entry name" value="Universal_stress_UspA"/>
</dbReference>
<organism evidence="3 4">
    <name type="scientific">Halopelagius inordinatus</name>
    <dbReference type="NCBI Taxonomy" id="553467"/>
    <lineage>
        <taxon>Archaea</taxon>
        <taxon>Methanobacteriati</taxon>
        <taxon>Methanobacteriota</taxon>
        <taxon>Stenosarchaea group</taxon>
        <taxon>Halobacteria</taxon>
        <taxon>Halobacteriales</taxon>
        <taxon>Haloferacaceae</taxon>
    </lineage>
</organism>
<evidence type="ECO:0000256" key="1">
    <source>
        <dbReference type="ARBA" id="ARBA00008791"/>
    </source>
</evidence>
<dbReference type="STRING" id="553467.SAMN04488063_1271"/>
<reference evidence="4" key="1">
    <citation type="submission" date="2016-10" db="EMBL/GenBank/DDBJ databases">
        <authorList>
            <person name="Varghese N."/>
            <person name="Submissions S."/>
        </authorList>
    </citation>
    <scope>NUCLEOTIDE SEQUENCE [LARGE SCALE GENOMIC DNA]</scope>
    <source>
        <strain evidence="4">CGMCC 1.7739</strain>
    </source>
</reference>
<evidence type="ECO:0000313" key="3">
    <source>
        <dbReference type="EMBL" id="SFG05220.1"/>
    </source>
</evidence>